<feature type="domain" description="GST N-terminal" evidence="1">
    <location>
        <begin position="39"/>
        <end position="120"/>
    </location>
</feature>
<dbReference type="Gene3D" id="3.40.30.10">
    <property type="entry name" value="Glutaredoxin"/>
    <property type="match status" value="1"/>
</dbReference>
<dbReference type="PROSITE" id="PS51354">
    <property type="entry name" value="GLUTAREDOXIN_2"/>
    <property type="match status" value="1"/>
</dbReference>
<comment type="caution">
    <text evidence="2">The sequence shown here is derived from an EMBL/GenBank/DDBJ whole genome shotgun (WGS) entry which is preliminary data.</text>
</comment>
<evidence type="ECO:0000313" key="2">
    <source>
        <dbReference type="EMBL" id="MFH0267047.1"/>
    </source>
</evidence>
<reference evidence="2 3" key="1">
    <citation type="submission" date="2024-10" db="EMBL/GenBank/DDBJ databases">
        <authorList>
            <person name="Yibar A."/>
            <person name="Saticioglu I.B."/>
            <person name="Duman M."/>
            <person name="Ajmi N."/>
            <person name="Gurler F."/>
            <person name="Ay H."/>
            <person name="Onuk E."/>
            <person name="Guler S."/>
            <person name="Romalde J.L."/>
        </authorList>
    </citation>
    <scope>NUCLEOTIDE SEQUENCE [LARGE SCALE GENOMIC DNA]</scope>
    <source>
        <strain evidence="2 3">14-MA-B</strain>
    </source>
</reference>
<dbReference type="InterPro" id="IPR004045">
    <property type="entry name" value="Glutathione_S-Trfase_N"/>
</dbReference>
<gene>
    <name evidence="2" type="ORF">ACGRQ9_16510</name>
</gene>
<organism evidence="2 3">
    <name type="scientific">Vibrio rumoiensis</name>
    <dbReference type="NCBI Taxonomy" id="76258"/>
    <lineage>
        <taxon>Bacteria</taxon>
        <taxon>Pseudomonadati</taxon>
        <taxon>Pseudomonadota</taxon>
        <taxon>Gammaproteobacteria</taxon>
        <taxon>Vibrionales</taxon>
        <taxon>Vibrionaceae</taxon>
        <taxon>Vibrio</taxon>
    </lineage>
</organism>
<protein>
    <submittedName>
        <fullName evidence="2">Glutathione S-transferase N-terminal domain-containing protein</fullName>
    </submittedName>
</protein>
<sequence length="120" mass="14033">MAVIRWILGRIILLLNFIFSPRGVKRPPEAQQVINERTQHLTLYQFDACPFCVKVRRAMKRNSLKIELRDAKVEPHRQTLLDGGGRVKVPCLRIEKEGEVTWMYESNDIIQYLEQDIVNA</sequence>
<dbReference type="SUPFAM" id="SSF52833">
    <property type="entry name" value="Thioredoxin-like"/>
    <property type="match status" value="1"/>
</dbReference>
<dbReference type="InterPro" id="IPR036249">
    <property type="entry name" value="Thioredoxin-like_sf"/>
</dbReference>
<dbReference type="EMBL" id="JBIHSN010000003">
    <property type="protein sequence ID" value="MFH0267047.1"/>
    <property type="molecule type" value="Genomic_DNA"/>
</dbReference>
<dbReference type="PROSITE" id="PS50404">
    <property type="entry name" value="GST_NTER"/>
    <property type="match status" value="1"/>
</dbReference>
<dbReference type="RefSeq" id="WP_394608601.1">
    <property type="nucleotide sequence ID" value="NZ_JBIHSJ010000004.1"/>
</dbReference>
<accession>A0ABW7IZG1</accession>
<dbReference type="Pfam" id="PF13417">
    <property type="entry name" value="GST_N_3"/>
    <property type="match status" value="1"/>
</dbReference>
<keyword evidence="3" id="KW-1185">Reference proteome</keyword>
<proteinExistence type="predicted"/>
<evidence type="ECO:0000313" key="3">
    <source>
        <dbReference type="Proteomes" id="UP001607151"/>
    </source>
</evidence>
<evidence type="ECO:0000259" key="1">
    <source>
        <dbReference type="PROSITE" id="PS50404"/>
    </source>
</evidence>
<dbReference type="Proteomes" id="UP001607151">
    <property type="component" value="Unassembled WGS sequence"/>
</dbReference>
<name>A0ABW7IZG1_9VIBR</name>